<reference evidence="2 3" key="1">
    <citation type="journal article" date="2012" name="Nat. Commun.">
        <title>A multi-omic map of the lipid-producing yeast Rhodosporidium toruloides.</title>
        <authorList>
            <person name="Zhu Z."/>
            <person name="Zhang S."/>
            <person name="Liu H."/>
            <person name="Shen H."/>
            <person name="Lin X."/>
            <person name="Yang F."/>
            <person name="Zhou Y.J."/>
            <person name="Jin G."/>
            <person name="Ye M."/>
            <person name="Zou H."/>
            <person name="Zou H."/>
            <person name="Zhao Z.K."/>
        </authorList>
    </citation>
    <scope>NUCLEOTIDE SEQUENCE [LARGE SCALE GENOMIC DNA]</scope>
    <source>
        <strain evidence="2 3">NP11</strain>
    </source>
</reference>
<dbReference type="InterPro" id="IPR013328">
    <property type="entry name" value="6PGD_dom2"/>
</dbReference>
<dbReference type="AlphaFoldDB" id="M7X9J7"/>
<dbReference type="GO" id="GO:0004616">
    <property type="term" value="F:phosphogluconate dehydrogenase (decarboxylating) activity"/>
    <property type="evidence" value="ECO:0007669"/>
    <property type="project" value="InterPro"/>
</dbReference>
<proteinExistence type="predicted"/>
<dbReference type="GO" id="GO:0006098">
    <property type="term" value="P:pentose-phosphate shunt"/>
    <property type="evidence" value="ECO:0007669"/>
    <property type="project" value="InterPro"/>
</dbReference>
<keyword evidence="3" id="KW-1185">Reference proteome</keyword>
<feature type="domain" description="6-phosphogluconate dehydrogenase C-terminal" evidence="1">
    <location>
        <begin position="24"/>
        <end position="126"/>
    </location>
</feature>
<dbReference type="SUPFAM" id="SSF48179">
    <property type="entry name" value="6-phosphogluconate dehydrogenase C-terminal domain-like"/>
    <property type="match status" value="1"/>
</dbReference>
<dbReference type="Pfam" id="PF00393">
    <property type="entry name" value="6PGD"/>
    <property type="match status" value="1"/>
</dbReference>
<dbReference type="HOGENOM" id="CLU_2004023_0_0_1"/>
<dbReference type="RefSeq" id="XP_016271508.1">
    <property type="nucleotide sequence ID" value="XM_016416979.1"/>
</dbReference>
<evidence type="ECO:0000313" key="3">
    <source>
        <dbReference type="Proteomes" id="UP000016926"/>
    </source>
</evidence>
<gene>
    <name evidence="2" type="ORF">RHTO_03308</name>
</gene>
<accession>M7X9J7</accession>
<name>M7X9J7_RHOT1</name>
<dbReference type="Gene3D" id="1.10.1040.10">
    <property type="entry name" value="N-(1-d-carboxylethyl)-l-norvaline Dehydrogenase, domain 2"/>
    <property type="match status" value="1"/>
</dbReference>
<dbReference type="InterPro" id="IPR008927">
    <property type="entry name" value="6-PGluconate_DH-like_C_sf"/>
</dbReference>
<evidence type="ECO:0000259" key="1">
    <source>
        <dbReference type="Pfam" id="PF00393"/>
    </source>
</evidence>
<dbReference type="InterPro" id="IPR006114">
    <property type="entry name" value="6PGDH_C"/>
</dbReference>
<protein>
    <submittedName>
        <fullName evidence="2">Phosphogluconate dehydrogenase (Decarboxylating)</fullName>
    </submittedName>
</protein>
<organism evidence="2 3">
    <name type="scientific">Rhodotorula toruloides (strain NP11)</name>
    <name type="common">Yeast</name>
    <name type="synonym">Rhodosporidium toruloides</name>
    <dbReference type="NCBI Taxonomy" id="1130832"/>
    <lineage>
        <taxon>Eukaryota</taxon>
        <taxon>Fungi</taxon>
        <taxon>Dikarya</taxon>
        <taxon>Basidiomycota</taxon>
        <taxon>Pucciniomycotina</taxon>
        <taxon>Microbotryomycetes</taxon>
        <taxon>Sporidiobolales</taxon>
        <taxon>Sporidiobolaceae</taxon>
        <taxon>Rhodotorula</taxon>
    </lineage>
</organism>
<dbReference type="EMBL" id="KB722661">
    <property type="protein sequence ID" value="EMS20389.1"/>
    <property type="molecule type" value="Genomic_DNA"/>
</dbReference>
<dbReference type="GeneID" id="27367321"/>
<dbReference type="Proteomes" id="UP000016926">
    <property type="component" value="Unassembled WGS sequence"/>
</dbReference>
<evidence type="ECO:0000313" key="2">
    <source>
        <dbReference type="EMBL" id="EMS20389.1"/>
    </source>
</evidence>
<sequence length="129" mass="14428">MACLFFTQGSLQRLAPYRVGASTAVDVLMETVVQISNLSNILLDNKEAEELAGTFDALKEVVAFSIEMDAVASAFSASSEYVKMEGTELLATYFEEAELDLFGTHNYDVCHEHKLEPKKRLHHKEWKPA</sequence>